<keyword evidence="1" id="KW-0413">Isomerase</keyword>
<dbReference type="Gene3D" id="3.40.50.12500">
    <property type="match status" value="1"/>
</dbReference>
<dbReference type="PANTHER" id="PTHR40267">
    <property type="entry name" value="BLR3294 PROTEIN"/>
    <property type="match status" value="1"/>
</dbReference>
<dbReference type="InterPro" id="IPR053714">
    <property type="entry name" value="Iso_Racemase_Enz_sf"/>
</dbReference>
<accession>H5X1C6</accession>
<organism evidence="1 2">
    <name type="scientific">Saccharomonospora marina XMU15</name>
    <dbReference type="NCBI Taxonomy" id="882083"/>
    <lineage>
        <taxon>Bacteria</taxon>
        <taxon>Bacillati</taxon>
        <taxon>Actinomycetota</taxon>
        <taxon>Actinomycetes</taxon>
        <taxon>Pseudonocardiales</taxon>
        <taxon>Pseudonocardiaceae</taxon>
        <taxon>Saccharomonospora</taxon>
    </lineage>
</organism>
<dbReference type="EMBL" id="CM001439">
    <property type="protein sequence ID" value="EHR48650.1"/>
    <property type="molecule type" value="Genomic_DNA"/>
</dbReference>
<reference evidence="1 2" key="1">
    <citation type="journal article" date="2012" name="Stand. Genomic Sci.">
        <title>Genome sequence of the ocean sediment bacterium Saccharomonospora marina type strain (XMU15(T)).</title>
        <authorList>
            <person name="Klenk H.P."/>
            <person name="Lu M."/>
            <person name="Lucas S."/>
            <person name="Lapidus A."/>
            <person name="Copeland A."/>
            <person name="Pitluck S."/>
            <person name="Goodwin L.A."/>
            <person name="Han C."/>
            <person name="Tapia R."/>
            <person name="Brambilla E.M."/>
            <person name="Potter G."/>
            <person name="Land M."/>
            <person name="Ivanova N."/>
            <person name="Rohde M."/>
            <person name="Goker M."/>
            <person name="Detter J.C."/>
            <person name="Li W.J."/>
            <person name="Kyrpides N.C."/>
            <person name="Woyke T."/>
        </authorList>
    </citation>
    <scope>NUCLEOTIDE SEQUENCE [LARGE SCALE GENOMIC DNA]</scope>
    <source>
        <strain evidence="1 2">XMU15</strain>
    </source>
</reference>
<sequence length="292" mass="30701">MNGRQPIRRRRVTGVTSGFAAVKNALERLPWGRGEPSVGRVFPEIARFRTTEQVGIGLVAPFDFALDRELWRWLDDRACLHSTRLPYLPEPVTVRLATALADPHGVRRATRDVLAPDPHVVAYSCTSGSFAAGAAGEATIVAAMLAAGAPAAVTTSGALVGALTELGIGRVAIVSPYVAEVTERLLDFLSEFGVTTTANIGLGMLGDIWKLSYSDVLRAVAGVDTTGAEALFVACTNVPTYDIIAPLERLLSIPVLTANQVTMWAAQRAAGVGPIDAPGLLFANGGKNLATA</sequence>
<dbReference type="AlphaFoldDB" id="H5X1C6"/>
<dbReference type="RefSeq" id="WP_009152041.1">
    <property type="nucleotide sequence ID" value="NZ_CM001439.1"/>
</dbReference>
<gene>
    <name evidence="1" type="ORF">SacmaDRAFT_0343</name>
</gene>
<keyword evidence="2" id="KW-1185">Reference proteome</keyword>
<dbReference type="eggNOG" id="COG3473">
    <property type="taxonomic scope" value="Bacteria"/>
</dbReference>
<proteinExistence type="predicted"/>
<dbReference type="InterPro" id="IPR026286">
    <property type="entry name" value="MaiA/AMDase"/>
</dbReference>
<dbReference type="STRING" id="882083.SacmaDRAFT_0343"/>
<dbReference type="PIRSF" id="PIRSF015736">
    <property type="entry name" value="MI"/>
    <property type="match status" value="1"/>
</dbReference>
<dbReference type="GO" id="GO:0016853">
    <property type="term" value="F:isomerase activity"/>
    <property type="evidence" value="ECO:0007669"/>
    <property type="project" value="UniProtKB-KW"/>
</dbReference>
<evidence type="ECO:0000313" key="2">
    <source>
        <dbReference type="Proteomes" id="UP000004926"/>
    </source>
</evidence>
<protein>
    <submittedName>
        <fullName evidence="1">Maleate cis-trans isomerase</fullName>
    </submittedName>
</protein>
<dbReference type="PANTHER" id="PTHR40267:SF1">
    <property type="entry name" value="BLR3294 PROTEIN"/>
    <property type="match status" value="1"/>
</dbReference>
<name>H5X1C6_9PSEU</name>
<dbReference type="Proteomes" id="UP000004926">
    <property type="component" value="Chromosome"/>
</dbReference>
<evidence type="ECO:0000313" key="1">
    <source>
        <dbReference type="EMBL" id="EHR48650.1"/>
    </source>
</evidence>
<dbReference type="HOGENOM" id="CLU_068086_2_0_11"/>
<dbReference type="Pfam" id="PF17645">
    <property type="entry name" value="Amdase"/>
    <property type="match status" value="1"/>
</dbReference>